<comment type="caution">
    <text evidence="6">The sequence shown here is derived from an EMBL/GenBank/DDBJ whole genome shotgun (WGS) entry which is preliminary data.</text>
</comment>
<organism evidence="6 7">
    <name type="scientific">Metarhizium album (strain ARSEF 1941)</name>
    <dbReference type="NCBI Taxonomy" id="1081103"/>
    <lineage>
        <taxon>Eukaryota</taxon>
        <taxon>Fungi</taxon>
        <taxon>Dikarya</taxon>
        <taxon>Ascomycota</taxon>
        <taxon>Pezizomycotina</taxon>
        <taxon>Sordariomycetes</taxon>
        <taxon>Hypocreomycetidae</taxon>
        <taxon>Hypocreales</taxon>
        <taxon>Clavicipitaceae</taxon>
        <taxon>Metarhizium</taxon>
    </lineage>
</organism>
<dbReference type="GeneID" id="63742328"/>
<proteinExistence type="predicted"/>
<feature type="compositionally biased region" description="Polar residues" evidence="4">
    <location>
        <begin position="636"/>
        <end position="648"/>
    </location>
</feature>
<evidence type="ECO:0000259" key="5">
    <source>
        <dbReference type="Pfam" id="PF07989"/>
    </source>
</evidence>
<feature type="compositionally biased region" description="Polar residues" evidence="4">
    <location>
        <begin position="725"/>
        <end position="757"/>
    </location>
</feature>
<dbReference type="EMBL" id="AZHE01000038">
    <property type="protein sequence ID" value="KHN94237.1"/>
    <property type="molecule type" value="Genomic_DNA"/>
</dbReference>
<feature type="compositionally biased region" description="Polar residues" evidence="4">
    <location>
        <begin position="852"/>
        <end position="862"/>
    </location>
</feature>
<dbReference type="RefSeq" id="XP_040675303.1">
    <property type="nucleotide sequence ID" value="XM_040826671.1"/>
</dbReference>
<keyword evidence="7" id="KW-1185">Reference proteome</keyword>
<comment type="subcellular location">
    <subcellularLocation>
        <location evidence="1">Cytoplasm</location>
    </subcellularLocation>
</comment>
<feature type="coiled-coil region" evidence="3">
    <location>
        <begin position="122"/>
        <end position="184"/>
    </location>
</feature>
<dbReference type="AlphaFoldDB" id="A0A0B2WL95"/>
<feature type="region of interest" description="Disordered" evidence="4">
    <location>
        <begin position="447"/>
        <end position="495"/>
    </location>
</feature>
<evidence type="ECO:0000256" key="4">
    <source>
        <dbReference type="SAM" id="MobiDB-lite"/>
    </source>
</evidence>
<feature type="compositionally biased region" description="Basic and acidic residues" evidence="4">
    <location>
        <begin position="29"/>
        <end position="40"/>
    </location>
</feature>
<feature type="domain" description="Centrosomin N-terminal motif 1" evidence="5">
    <location>
        <begin position="94"/>
        <end position="160"/>
    </location>
</feature>
<name>A0A0B2WL95_METAS</name>
<feature type="compositionally biased region" description="Polar residues" evidence="4">
    <location>
        <begin position="41"/>
        <end position="55"/>
    </location>
</feature>
<sequence length="862" mass="93450">MSRPTPPLCRQESIESTRQVAHSSFLQEKLQKERRAESDKFNQSQSSLARSNPDMSLSADLGRAPNSPLKTSTEGTRPQSSAGVVQGKKKGLGVKEMEKVVSNLHKQNFDLKLELYHRRERQTTLEERVDALESDKQRMEEVNDKLLIELEKRDKAVEEAVAMIVNLEAKVDQLFRERAMVQQVEIEGFFCPRDYDTGCKTPVPQSATPDLTQLEEDAKVVNRMPSFLSDHSETTQNLRNVYLGTKASTLSLTRVAEGSPEADNVQELGSPTLSVLSESSFVSVYGRKEKVVRADKIAADIDEATVLDGGDSSHTKQVNGEQSERNHTRPVASSRRADSRATSTGKFKSITDVITGSPLGRPEQLDLSRGGGKESGRPRGQGKEYSKAQLLPDKLLGLKSAKDKRDALRGVTTTDGQGGVRLHDQALPPTPDTISSSMLRRFKSSNETLSQHDAADENGNGVVLSHLGGQGGGQRGSQLATIPNGPPEEAESWASPSKRAIDLLFEDRGPLIPRPRSADESTVSHRRGKGWDSDDDDDSDAHSLESSLDIWMRESAQPSRNESRVSPDLFGFPTDSAKGSWAMVTAFKPNGDLADNVSLPPGGFDRMPDLFSVRQGLFAGTAPPPPNRRSSLHARTGSTSEAATSQGTIIHGADQALSSTARRRSYHSRQNSVDLGRRDDMRTPVQKEQFASPPPPSSDQKPKHYPPITGQQHGARAGLNRLFRRSTSGAPPGPTSEQSTSGETTISEALKNVSTIGVPSWARRNSATEDDRSGATPPPIMLNPRQCRRNTMGAEGDTEKPPADDLGRSKTPGPAFAAVTPVTAPSADVENSPAAAGSSSSSTRRRWLPGFSRTNNSRSKAG</sequence>
<feature type="compositionally biased region" description="Basic and acidic residues" evidence="4">
    <location>
        <begin position="363"/>
        <end position="386"/>
    </location>
</feature>
<evidence type="ECO:0000256" key="3">
    <source>
        <dbReference type="SAM" id="Coils"/>
    </source>
</evidence>
<feature type="compositionally biased region" description="Polar residues" evidence="4">
    <location>
        <begin position="14"/>
        <end position="26"/>
    </location>
</feature>
<dbReference type="Proteomes" id="UP000030816">
    <property type="component" value="Unassembled WGS sequence"/>
</dbReference>
<protein>
    <recommendedName>
        <fullName evidence="5">Centrosomin N-terminal motif 1 domain-containing protein</fullName>
    </recommendedName>
</protein>
<feature type="region of interest" description="Disordered" evidence="4">
    <location>
        <begin position="410"/>
        <end position="435"/>
    </location>
</feature>
<feature type="region of interest" description="Disordered" evidence="4">
    <location>
        <begin position="507"/>
        <end position="544"/>
    </location>
</feature>
<evidence type="ECO:0000313" key="7">
    <source>
        <dbReference type="Proteomes" id="UP000030816"/>
    </source>
</evidence>
<dbReference type="InterPro" id="IPR012943">
    <property type="entry name" value="Cnn_1N"/>
</dbReference>
<feature type="region of interest" description="Disordered" evidence="4">
    <location>
        <begin position="1"/>
        <end position="90"/>
    </location>
</feature>
<evidence type="ECO:0000256" key="2">
    <source>
        <dbReference type="ARBA" id="ARBA00022490"/>
    </source>
</evidence>
<feature type="compositionally biased region" description="Basic and acidic residues" evidence="4">
    <location>
        <begin position="797"/>
        <end position="808"/>
    </location>
</feature>
<feature type="compositionally biased region" description="Polar residues" evidence="4">
    <location>
        <begin position="68"/>
        <end position="82"/>
    </location>
</feature>
<dbReference type="GO" id="GO:0005737">
    <property type="term" value="C:cytoplasm"/>
    <property type="evidence" value="ECO:0007669"/>
    <property type="project" value="UniProtKB-SubCell"/>
</dbReference>
<dbReference type="OrthoDB" id="10251744at2759"/>
<reference evidence="6 7" key="1">
    <citation type="journal article" date="2014" name="Proc. Natl. Acad. Sci. U.S.A.">
        <title>Trajectory and genomic determinants of fungal-pathogen speciation and host adaptation.</title>
        <authorList>
            <person name="Hu X."/>
            <person name="Xiao G."/>
            <person name="Zheng P."/>
            <person name="Shang Y."/>
            <person name="Su Y."/>
            <person name="Zhang X."/>
            <person name="Liu X."/>
            <person name="Zhan S."/>
            <person name="St Leger R.J."/>
            <person name="Wang C."/>
        </authorList>
    </citation>
    <scope>NUCLEOTIDE SEQUENCE [LARGE SCALE GENOMIC DNA]</scope>
    <source>
        <strain evidence="6 7">ARSEF 1941</strain>
    </source>
</reference>
<feature type="region of interest" description="Disordered" evidence="4">
    <location>
        <begin position="307"/>
        <end position="389"/>
    </location>
</feature>
<evidence type="ECO:0000313" key="6">
    <source>
        <dbReference type="EMBL" id="KHN94237.1"/>
    </source>
</evidence>
<dbReference type="STRING" id="1081103.A0A0B2WL95"/>
<gene>
    <name evidence="6" type="ORF">MAM_07873</name>
</gene>
<evidence type="ECO:0000256" key="1">
    <source>
        <dbReference type="ARBA" id="ARBA00004496"/>
    </source>
</evidence>
<dbReference type="GO" id="GO:0005815">
    <property type="term" value="C:microtubule organizing center"/>
    <property type="evidence" value="ECO:0007669"/>
    <property type="project" value="InterPro"/>
</dbReference>
<dbReference type="HOGENOM" id="CLU_014922_0_0_1"/>
<feature type="region of interest" description="Disordered" evidence="4">
    <location>
        <begin position="616"/>
        <end position="862"/>
    </location>
</feature>
<accession>A0A0B2WL95</accession>
<keyword evidence="2" id="KW-0963">Cytoplasm</keyword>
<feature type="compositionally biased region" description="Low complexity" evidence="4">
    <location>
        <begin position="811"/>
        <end position="842"/>
    </location>
</feature>
<keyword evidence="3" id="KW-0175">Coiled coil</keyword>
<dbReference type="Pfam" id="PF07989">
    <property type="entry name" value="Cnn_1N"/>
    <property type="match status" value="1"/>
</dbReference>